<feature type="transmembrane region" description="Helical" evidence="5">
    <location>
        <begin position="327"/>
        <end position="347"/>
    </location>
</feature>
<dbReference type="SUPFAM" id="SSF52091">
    <property type="entry name" value="SpoIIaa-like"/>
    <property type="match status" value="1"/>
</dbReference>
<dbReference type="CDD" id="cd07042">
    <property type="entry name" value="STAS_SulP_like_sulfate_transporter"/>
    <property type="match status" value="1"/>
</dbReference>
<dbReference type="InterPro" id="IPR002645">
    <property type="entry name" value="STAS_dom"/>
</dbReference>
<dbReference type="GO" id="GO:0055085">
    <property type="term" value="P:transmembrane transport"/>
    <property type="evidence" value="ECO:0007669"/>
    <property type="project" value="InterPro"/>
</dbReference>
<feature type="transmembrane region" description="Helical" evidence="5">
    <location>
        <begin position="511"/>
        <end position="544"/>
    </location>
</feature>
<feature type="transmembrane region" description="Helical" evidence="5">
    <location>
        <begin position="359"/>
        <end position="376"/>
    </location>
</feature>
<dbReference type="InterPro" id="IPR001902">
    <property type="entry name" value="SLC26A/SulP_fam"/>
</dbReference>
<evidence type="ECO:0000256" key="4">
    <source>
        <dbReference type="ARBA" id="ARBA00023136"/>
    </source>
</evidence>
<dbReference type="Pfam" id="PF01740">
    <property type="entry name" value="STAS"/>
    <property type="match status" value="1"/>
</dbReference>
<dbReference type="WBParaSite" id="PSU_v2.g14110.t1">
    <property type="protein sequence ID" value="PSU_v2.g14110.t1"/>
    <property type="gene ID" value="PSU_v2.g14110"/>
</dbReference>
<dbReference type="Gene3D" id="3.30.750.24">
    <property type="entry name" value="STAS domain"/>
    <property type="match status" value="1"/>
</dbReference>
<organism evidence="7 8">
    <name type="scientific">Panagrolaimus superbus</name>
    <dbReference type="NCBI Taxonomy" id="310955"/>
    <lineage>
        <taxon>Eukaryota</taxon>
        <taxon>Metazoa</taxon>
        <taxon>Ecdysozoa</taxon>
        <taxon>Nematoda</taxon>
        <taxon>Chromadorea</taxon>
        <taxon>Rhabditida</taxon>
        <taxon>Tylenchina</taxon>
        <taxon>Panagrolaimomorpha</taxon>
        <taxon>Panagrolaimoidea</taxon>
        <taxon>Panagrolaimidae</taxon>
        <taxon>Panagrolaimus</taxon>
    </lineage>
</organism>
<dbReference type="PROSITE" id="PS50801">
    <property type="entry name" value="STAS"/>
    <property type="match status" value="1"/>
</dbReference>
<proteinExistence type="predicted"/>
<feature type="transmembrane region" description="Helical" evidence="5">
    <location>
        <begin position="470"/>
        <end position="491"/>
    </location>
</feature>
<dbReference type="AlphaFoldDB" id="A0A914Y984"/>
<evidence type="ECO:0000256" key="5">
    <source>
        <dbReference type="SAM" id="Phobius"/>
    </source>
</evidence>
<evidence type="ECO:0000256" key="2">
    <source>
        <dbReference type="ARBA" id="ARBA00022692"/>
    </source>
</evidence>
<comment type="subcellular location">
    <subcellularLocation>
        <location evidence="1">Membrane</location>
        <topology evidence="1">Multi-pass membrane protein</topology>
    </subcellularLocation>
</comment>
<dbReference type="Proteomes" id="UP000887577">
    <property type="component" value="Unplaced"/>
</dbReference>
<evidence type="ECO:0000313" key="7">
    <source>
        <dbReference type="Proteomes" id="UP000887577"/>
    </source>
</evidence>
<evidence type="ECO:0000259" key="6">
    <source>
        <dbReference type="PROSITE" id="PS50801"/>
    </source>
</evidence>
<feature type="transmembrane region" description="Helical" evidence="5">
    <location>
        <begin position="195"/>
        <end position="215"/>
    </location>
</feature>
<dbReference type="InterPro" id="IPR036513">
    <property type="entry name" value="STAS_dom_sf"/>
</dbReference>
<evidence type="ECO:0000256" key="1">
    <source>
        <dbReference type="ARBA" id="ARBA00004141"/>
    </source>
</evidence>
<evidence type="ECO:0000313" key="8">
    <source>
        <dbReference type="WBParaSite" id="PSU_v2.g14110.t1"/>
    </source>
</evidence>
<feature type="transmembrane region" description="Helical" evidence="5">
    <location>
        <begin position="440"/>
        <end position="458"/>
    </location>
</feature>
<keyword evidence="2 5" id="KW-0812">Transmembrane</keyword>
<evidence type="ECO:0000256" key="3">
    <source>
        <dbReference type="ARBA" id="ARBA00022989"/>
    </source>
</evidence>
<feature type="domain" description="STAS" evidence="6">
    <location>
        <begin position="570"/>
        <end position="737"/>
    </location>
</feature>
<keyword evidence="7" id="KW-1185">Reference proteome</keyword>
<dbReference type="GO" id="GO:0016020">
    <property type="term" value="C:membrane"/>
    <property type="evidence" value="ECO:0007669"/>
    <property type="project" value="UniProtKB-SubCell"/>
</dbReference>
<accession>A0A914Y984</accession>
<reference evidence="8" key="1">
    <citation type="submission" date="2022-11" db="UniProtKB">
        <authorList>
            <consortium name="WormBaseParasite"/>
        </authorList>
    </citation>
    <scope>IDENTIFICATION</scope>
</reference>
<dbReference type="PANTHER" id="PTHR11814">
    <property type="entry name" value="SULFATE TRANSPORTER"/>
    <property type="match status" value="1"/>
</dbReference>
<name>A0A914Y984_9BILA</name>
<feature type="transmembrane region" description="Helical" evidence="5">
    <location>
        <begin position="117"/>
        <end position="143"/>
    </location>
</feature>
<keyword evidence="3 5" id="KW-1133">Transmembrane helix</keyword>
<dbReference type="InterPro" id="IPR011547">
    <property type="entry name" value="SLC26A/SulP_dom"/>
</dbReference>
<dbReference type="Pfam" id="PF00916">
    <property type="entry name" value="Sulfate_transp"/>
    <property type="match status" value="2"/>
</dbReference>
<sequence length="751" mass="84044">MDGQNTVQLHLLGAARRAPMNQDEFDTKFNFMKGPRNRRISLDSREVECCVCCRLNVKAPYRLPQTEAESPFPRSQLLLNRYFPFLEWWKLYDFRKNFPGDLFAGVSLGFHSIAQGFAFAFLAGLPLICGLYTTFFSALLYTFFGTSKMSFLGSNVIVCFFVRNVVERHSVPYDFIYLLSPNSTEIPDINGLEQIYTVSTLTFIASLIQAILYALRLDFLFSYISQQVLSGFSFGLAVRIAFNQLQHVLHVKGNSCISELSFTLSHVSAKVIPPTYKQCAFLAAKNSILNKTAIYGLSAYLRDDNPVIYKDENCVTSVWDCFEYINLYTMALSACIILFILFARQILSPLLQMRVNSPIPFEFFLMIFACFMSELLDMKGKHQVETVANMNRGFMFTLPKISLFDNLFIDAFALSLLTFASHTNLSFYMAKEHKYSIDPQMEQITFSSIGIISSFFASHPCGQSLTRNSMAVNAGTKSLCVFSCIIFAALWESFGSLSNFALLWKISKLDVATWIFSCIITAFSYNSSYALFSSAFFALCTIIVRTQWPKFQLLVNVTGSGAYYAERSYYGSELLEESGVAVMRFEAPLLFNNCAQFKKDVISVAENIRGQILGVGIGTRTGSMKSANAASIAGTKDIPMRSTLLISGDIVPNYDTVSADTTVNKVVIIDFSAISIIDASGLEAMIEIHTELSDRKLKLLYASVNANIRNRFKDCGGFEIVSKSSFFPSVHDAVLYSQQIGGMVAPSIHMR</sequence>
<feature type="transmembrane region" description="Helical" evidence="5">
    <location>
        <begin position="397"/>
        <end position="420"/>
    </location>
</feature>
<protein>
    <submittedName>
        <fullName evidence="8">STAS domain-containing protein</fullName>
    </submittedName>
</protein>
<keyword evidence="4 5" id="KW-0472">Membrane</keyword>